<keyword evidence="12" id="KW-0131">Cell cycle</keyword>
<evidence type="ECO:0000256" key="15">
    <source>
        <dbReference type="ARBA" id="ARBA00074558"/>
    </source>
</evidence>
<reference evidence="19" key="2">
    <citation type="submission" date="2025-08" db="UniProtKB">
        <authorList>
            <consortium name="Ensembl"/>
        </authorList>
    </citation>
    <scope>IDENTIFICATION</scope>
</reference>
<evidence type="ECO:0000256" key="5">
    <source>
        <dbReference type="ARBA" id="ARBA00022692"/>
    </source>
</evidence>
<keyword evidence="6" id="KW-0498">Mitosis</keyword>
<reference evidence="19" key="1">
    <citation type="submission" date="2020-06" db="EMBL/GenBank/DDBJ databases">
        <authorList>
            <consortium name="Wellcome Sanger Institute Data Sharing"/>
        </authorList>
    </citation>
    <scope>NUCLEOTIDE SEQUENCE [LARGE SCALE GENOMIC DNA]</scope>
</reference>
<evidence type="ECO:0000313" key="20">
    <source>
        <dbReference type="Proteomes" id="UP000694680"/>
    </source>
</evidence>
<protein>
    <recommendedName>
        <fullName evidence="15">Ankyrin repeat and LEM domain-containing protein 2</fullName>
    </recommendedName>
    <alternativeName>
        <fullName evidence="16">LEM domain-containing protein 4</fullName>
    </alternativeName>
</protein>
<feature type="region of interest" description="Disordered" evidence="17">
    <location>
        <begin position="770"/>
        <end position="798"/>
    </location>
</feature>
<dbReference type="GO" id="GO:0031468">
    <property type="term" value="P:nuclear membrane reassembly"/>
    <property type="evidence" value="ECO:0007669"/>
    <property type="project" value="UniProtKB-ARBA"/>
</dbReference>
<feature type="compositionally biased region" description="Polar residues" evidence="17">
    <location>
        <begin position="1"/>
        <end position="19"/>
    </location>
</feature>
<feature type="domain" description="LEM" evidence="18">
    <location>
        <begin position="36"/>
        <end position="80"/>
    </location>
</feature>
<feature type="region of interest" description="Disordered" evidence="17">
    <location>
        <begin position="76"/>
        <end position="95"/>
    </location>
</feature>
<evidence type="ECO:0000256" key="10">
    <source>
        <dbReference type="ARBA" id="ARBA00023043"/>
    </source>
</evidence>
<feature type="region of interest" description="Disordered" evidence="17">
    <location>
        <begin position="730"/>
        <end position="755"/>
    </location>
</feature>
<dbReference type="InterPro" id="IPR036770">
    <property type="entry name" value="Ankyrin_rpt-contain_sf"/>
</dbReference>
<dbReference type="FunFam" id="1.25.40.20:FF:000072">
    <property type="entry name" value="Ankyrin repeat and LEM domain containing 2"/>
    <property type="match status" value="1"/>
</dbReference>
<name>A0A8C5E6J4_GOUWI</name>
<evidence type="ECO:0000256" key="14">
    <source>
        <dbReference type="ARBA" id="ARBA00063367"/>
    </source>
</evidence>
<evidence type="ECO:0000256" key="8">
    <source>
        <dbReference type="ARBA" id="ARBA00022968"/>
    </source>
</evidence>
<evidence type="ECO:0000259" key="18">
    <source>
        <dbReference type="PROSITE" id="PS50954"/>
    </source>
</evidence>
<feature type="compositionally biased region" description="Low complexity" evidence="17">
    <location>
        <begin position="836"/>
        <end position="849"/>
    </location>
</feature>
<evidence type="ECO:0000256" key="3">
    <source>
        <dbReference type="ARBA" id="ARBA00022553"/>
    </source>
</evidence>
<keyword evidence="10" id="KW-0040">ANK repeat</keyword>
<evidence type="ECO:0000256" key="1">
    <source>
        <dbReference type="ARBA" id="ARBA00004643"/>
    </source>
</evidence>
<gene>
    <name evidence="19" type="primary">ankle2</name>
</gene>
<dbReference type="PANTHER" id="PTHR12349">
    <property type="entry name" value="ANKYRIN REPEAT AND LEM DOMAIN-CONTAINING PROTEIN 2"/>
    <property type="match status" value="1"/>
</dbReference>
<evidence type="ECO:0000256" key="2">
    <source>
        <dbReference type="ARBA" id="ARBA00007597"/>
    </source>
</evidence>
<dbReference type="InterPro" id="IPR002110">
    <property type="entry name" value="Ankyrin_rpt"/>
</dbReference>
<feature type="region of interest" description="Disordered" evidence="17">
    <location>
        <begin position="823"/>
        <end position="852"/>
    </location>
</feature>
<dbReference type="Proteomes" id="UP000694680">
    <property type="component" value="Chromosome 9"/>
</dbReference>
<keyword evidence="9" id="KW-1133">Transmembrane helix</keyword>
<comment type="function">
    <text evidence="13">Involved in mitotic nuclear envelope reassembly by promoting dephosphorylation of BAF/BANF1 during mitotic exit. Coordinates the control of BAF/BANF1 dephosphorylation by inhibiting VRK1 kinase and promoting dephosphorylation of BAF/BANF1 by protein phosphatase 2A (PP2A), thereby facilitating nuclear envelope assembly. May regulate nuclear localization of VRK1 in non-dividing cells. It is unclear whether it acts as a real PP2A regulatory subunit or whether it is involved in recruitment of the PP2A complex. Involved in brain development.</text>
</comment>
<keyword evidence="5" id="KW-0812">Transmembrane</keyword>
<feature type="region of interest" description="Disordered" evidence="17">
    <location>
        <begin position="935"/>
        <end position="965"/>
    </location>
</feature>
<evidence type="ECO:0000313" key="19">
    <source>
        <dbReference type="Ensembl" id="ENSGWIP00000016226.1"/>
    </source>
</evidence>
<dbReference type="SMART" id="SM00540">
    <property type="entry name" value="LEM"/>
    <property type="match status" value="1"/>
</dbReference>
<keyword evidence="4" id="KW-0132">Cell division</keyword>
<dbReference type="Pfam" id="PF03020">
    <property type="entry name" value="LEM"/>
    <property type="match status" value="1"/>
</dbReference>
<keyword evidence="7" id="KW-0256">Endoplasmic reticulum</keyword>
<evidence type="ECO:0000256" key="11">
    <source>
        <dbReference type="ARBA" id="ARBA00023136"/>
    </source>
</evidence>
<feature type="region of interest" description="Disordered" evidence="17">
    <location>
        <begin position="690"/>
        <end position="711"/>
    </location>
</feature>
<evidence type="ECO:0000256" key="16">
    <source>
        <dbReference type="ARBA" id="ARBA00081980"/>
    </source>
</evidence>
<dbReference type="SMART" id="SM00248">
    <property type="entry name" value="ANK"/>
    <property type="match status" value="2"/>
</dbReference>
<evidence type="ECO:0000256" key="9">
    <source>
        <dbReference type="ARBA" id="ARBA00022989"/>
    </source>
</evidence>
<dbReference type="Gene3D" id="1.10.720.40">
    <property type="match status" value="1"/>
</dbReference>
<dbReference type="InterPro" id="IPR011320">
    <property type="entry name" value="RNase_H1_N"/>
</dbReference>
<dbReference type="PANTHER" id="PTHR12349:SF4">
    <property type="entry name" value="ANKYRIN REPEAT AND LEM DOMAIN-CONTAINING PROTEIN 2"/>
    <property type="match status" value="1"/>
</dbReference>
<comment type="subcellular location">
    <subcellularLocation>
        <location evidence="1">Endoplasmic reticulum membrane</location>
        <topology evidence="1">Single-pass type III membrane protein</topology>
    </subcellularLocation>
</comment>
<dbReference type="GO" id="GO:0051721">
    <property type="term" value="F:protein phosphatase 2A binding"/>
    <property type="evidence" value="ECO:0007669"/>
    <property type="project" value="TreeGrafter"/>
</dbReference>
<dbReference type="Gene3D" id="1.25.40.20">
    <property type="entry name" value="Ankyrin repeat-containing domain"/>
    <property type="match status" value="1"/>
</dbReference>
<dbReference type="PROSITE" id="PS50954">
    <property type="entry name" value="LEM"/>
    <property type="match status" value="1"/>
</dbReference>
<evidence type="ECO:0000256" key="17">
    <source>
        <dbReference type="SAM" id="MobiDB-lite"/>
    </source>
</evidence>
<keyword evidence="3" id="KW-0597">Phosphoprotein</keyword>
<dbReference type="Pfam" id="PF01693">
    <property type="entry name" value="Cauli_VI"/>
    <property type="match status" value="1"/>
</dbReference>
<dbReference type="GO" id="GO:0007399">
    <property type="term" value="P:nervous system development"/>
    <property type="evidence" value="ECO:0007669"/>
    <property type="project" value="UniProtKB-ARBA"/>
</dbReference>
<dbReference type="SUPFAM" id="SSF63451">
    <property type="entry name" value="LEM domain"/>
    <property type="match status" value="1"/>
</dbReference>
<dbReference type="Pfam" id="PF24567">
    <property type="entry name" value="ANKLE2_3rd"/>
    <property type="match status" value="1"/>
</dbReference>
<dbReference type="InterPro" id="IPR011015">
    <property type="entry name" value="LEM/LEM-like_dom_sf"/>
</dbReference>
<dbReference type="AlphaFoldDB" id="A0A8C5E6J4"/>
<dbReference type="InterPro" id="IPR003887">
    <property type="entry name" value="LEM_dom"/>
</dbReference>
<dbReference type="GO" id="GO:0051301">
    <property type="term" value="P:cell division"/>
    <property type="evidence" value="ECO:0007669"/>
    <property type="project" value="UniProtKB-KW"/>
</dbReference>
<organism evidence="19 20">
    <name type="scientific">Gouania willdenowi</name>
    <name type="common">Blunt-snouted clingfish</name>
    <name type="synonym">Lepadogaster willdenowi</name>
    <dbReference type="NCBI Taxonomy" id="441366"/>
    <lineage>
        <taxon>Eukaryota</taxon>
        <taxon>Metazoa</taxon>
        <taxon>Chordata</taxon>
        <taxon>Craniata</taxon>
        <taxon>Vertebrata</taxon>
        <taxon>Euteleostomi</taxon>
        <taxon>Actinopterygii</taxon>
        <taxon>Neopterygii</taxon>
        <taxon>Teleostei</taxon>
        <taxon>Neoteleostei</taxon>
        <taxon>Acanthomorphata</taxon>
        <taxon>Ovalentaria</taxon>
        <taxon>Blenniimorphae</taxon>
        <taxon>Blenniiformes</taxon>
        <taxon>Gobiesocoidei</taxon>
        <taxon>Gobiesocidae</taxon>
        <taxon>Gobiesocinae</taxon>
        <taxon>Gouania</taxon>
    </lineage>
</organism>
<keyword evidence="8" id="KW-0735">Signal-anchor</keyword>
<evidence type="ECO:0000256" key="13">
    <source>
        <dbReference type="ARBA" id="ARBA00056222"/>
    </source>
</evidence>
<evidence type="ECO:0000256" key="6">
    <source>
        <dbReference type="ARBA" id="ARBA00022776"/>
    </source>
</evidence>
<dbReference type="InterPro" id="IPR056237">
    <property type="entry name" value="ANKLE2_3rd"/>
</dbReference>
<keyword evidence="11" id="KW-0472">Membrane</keyword>
<proteinExistence type="inferred from homology"/>
<reference evidence="19" key="3">
    <citation type="submission" date="2025-09" db="UniProtKB">
        <authorList>
            <consortium name="Ensembl"/>
        </authorList>
    </citation>
    <scope>IDENTIFICATION</scope>
</reference>
<dbReference type="SUPFAM" id="SSF48403">
    <property type="entry name" value="Ankyrin repeat"/>
    <property type="match status" value="1"/>
</dbReference>
<comment type="similarity">
    <text evidence="2">Belongs to the ANKLE2 family.</text>
</comment>
<keyword evidence="20" id="KW-1185">Reference proteome</keyword>
<dbReference type="GO" id="GO:0005789">
    <property type="term" value="C:endoplasmic reticulum membrane"/>
    <property type="evidence" value="ECO:0007669"/>
    <property type="project" value="UniProtKB-SubCell"/>
</dbReference>
<dbReference type="FunFam" id="1.10.720.40:FF:000001">
    <property type="entry name" value="LEM domain containing 2, isoform CRA_a"/>
    <property type="match status" value="1"/>
</dbReference>
<comment type="subunit">
    <text evidence="14">Interacts with BAF/BANF1. Interacts with protein phosphatase 2A (PP2A) components PPP2C (PPP2CA or PPP2CB) and PPP2R1A.</text>
</comment>
<dbReference type="Ensembl" id="ENSGWIT00000017931.1">
    <property type="protein sequence ID" value="ENSGWIP00000016226.1"/>
    <property type="gene ID" value="ENSGWIG00000009123.1"/>
</dbReference>
<dbReference type="Pfam" id="PF12796">
    <property type="entry name" value="Ank_2"/>
    <property type="match status" value="1"/>
</dbReference>
<sequence>MKSSEKSGGQLSDSPSSILCSEDFDRTGSRSMEAVLSRLRKLSADELREEFARADLKCGPITQTTRATFERKLARALTGPDSSNSETDSSSLADTSSNQVKCIPATCATSTVITTASAGEELDFGYGLGLNPPQEVEMPMTTSSNSSTDHSIIQFKTQTPSMPAQESPTFYYGVCPLSEDVVTRNEGVHVYTEKKDALQAVKMIKGARFKAFPKREDAEKFALGMLDYFPSPSRSTPCISPIKPGLVPSKDNMEVDAINRERANSFKSPRTQDLTSKLRKTVERGDESAFFELIWSNPRYLIGSGDNPTIVQEGCRYNVLHVAAKENQAGIAQLLLDTLENPEFMRLMYPDDQDAMLQKRIRYIVDLYLNTPDKAGFETSLHFACKFGCPDVVNVLCTHPDIDKNCKNKDGLKPSELICSRRNKTPEVKQKILDFLEDRCYVPLLRATDNSSQPIISSPWLPETSESFSLIQRHTRSPVDPMMTVTAFAGPLSPAKADDFCRSWKTPPRDRAEFHHLLKSDPDRGVERVGRDLAHEMGHPWAEYWDFLDSFVDLSSAKGLHKLEEYFSKKDLSSWSHEEAGENEASNRFKTPSPGKPKKFCNSISIGAFLDEGDDISREEKKNRQNTVLTSITSSAASKDVLKGAVGGLDFHHRGADLIETAAEQDFLCCCNDSLLSPGMVCQNKSCVSSRDRTQNGDRGSPSPPPATSYLLSPISNLMVEFDRMSLQEPLENPASCQERGNSERLDSYSSSSVSDPVCGLDCLSLGDGSEGGDAVNQPSWRTDGAGTKERLRSSSSEEYFDVEETAKVLGQTREALTGMNNSCARSKSWDHGSRDLSSSGSSTSSYKSLDNSREFLQRTPQHVRRLFIDGNSPSKLDREVLSAIEQVDIDPQKFPNIDRWKNMMKSYSASEMQSWPSPAGVKPRHKMLPHTPSSPISGLVSPSTRYSPAQHIAPPDFSPGRYSPANIRSIQRIRLKHLNGPTV</sequence>
<evidence type="ECO:0000256" key="7">
    <source>
        <dbReference type="ARBA" id="ARBA00022824"/>
    </source>
</evidence>
<feature type="compositionally biased region" description="Low complexity" evidence="17">
    <location>
        <begin position="82"/>
        <end position="91"/>
    </location>
</feature>
<feature type="region of interest" description="Disordered" evidence="17">
    <location>
        <begin position="1"/>
        <end position="25"/>
    </location>
</feature>
<feature type="compositionally biased region" description="Polar residues" evidence="17">
    <location>
        <begin position="935"/>
        <end position="948"/>
    </location>
</feature>
<accession>A0A8C5E6J4</accession>
<evidence type="ECO:0000256" key="4">
    <source>
        <dbReference type="ARBA" id="ARBA00022618"/>
    </source>
</evidence>
<evidence type="ECO:0000256" key="12">
    <source>
        <dbReference type="ARBA" id="ARBA00023306"/>
    </source>
</evidence>